<dbReference type="InterPro" id="IPR018763">
    <property type="entry name" value="DUF2334"/>
</dbReference>
<comment type="caution">
    <text evidence="1">The sequence shown here is derived from an EMBL/GenBank/DDBJ whole genome shotgun (WGS) entry which is preliminary data.</text>
</comment>
<keyword evidence="2" id="KW-1185">Reference proteome</keyword>
<dbReference type="InterPro" id="IPR011330">
    <property type="entry name" value="Glyco_hydro/deAcase_b/a-brl"/>
</dbReference>
<evidence type="ECO:0000313" key="2">
    <source>
        <dbReference type="Proteomes" id="UP001141619"/>
    </source>
</evidence>
<dbReference type="Gene3D" id="3.20.20.370">
    <property type="entry name" value="Glycoside hydrolase/deacetylase"/>
    <property type="match status" value="1"/>
</dbReference>
<accession>A0A9X3TY95</accession>
<dbReference type="Pfam" id="PF10096">
    <property type="entry name" value="DUF2334"/>
    <property type="match status" value="1"/>
</dbReference>
<dbReference type="CDD" id="cd11374">
    <property type="entry name" value="CE4_u10"/>
    <property type="match status" value="1"/>
</dbReference>
<dbReference type="EMBL" id="JANWOI010000003">
    <property type="protein sequence ID" value="MDA5194196.1"/>
    <property type="molecule type" value="Genomic_DNA"/>
</dbReference>
<name>A0A9X3TY95_9PROT</name>
<dbReference type="AlphaFoldDB" id="A0A9X3TY95"/>
<dbReference type="RefSeq" id="WP_274943900.1">
    <property type="nucleotide sequence ID" value="NZ_JANWOI010000003.1"/>
</dbReference>
<evidence type="ECO:0000313" key="1">
    <source>
        <dbReference type="EMBL" id="MDA5194196.1"/>
    </source>
</evidence>
<organism evidence="1 2">
    <name type="scientific">Govanella unica</name>
    <dbReference type="NCBI Taxonomy" id="2975056"/>
    <lineage>
        <taxon>Bacteria</taxon>
        <taxon>Pseudomonadati</taxon>
        <taxon>Pseudomonadota</taxon>
        <taxon>Alphaproteobacteria</taxon>
        <taxon>Emcibacterales</taxon>
        <taxon>Govanellaceae</taxon>
        <taxon>Govanella</taxon>
    </lineage>
</organism>
<proteinExistence type="predicted"/>
<dbReference type="Proteomes" id="UP001141619">
    <property type="component" value="Unassembled WGS sequence"/>
</dbReference>
<protein>
    <submittedName>
        <fullName evidence="1">Polysaccharide deacetylase family protein</fullName>
    </submittedName>
</protein>
<reference evidence="1" key="2">
    <citation type="journal article" date="2023" name="Syst. Appl. Microbiol.">
        <title>Govania unica gen. nov., sp. nov., a rare biosphere bacterium that represents a novel family in the class Alphaproteobacteria.</title>
        <authorList>
            <person name="Vandamme P."/>
            <person name="Peeters C."/>
            <person name="Hettiarachchi A."/>
            <person name="Cnockaert M."/>
            <person name="Carlier A."/>
        </authorList>
    </citation>
    <scope>NUCLEOTIDE SEQUENCE</scope>
    <source>
        <strain evidence="1">LMG 31809</strain>
    </source>
</reference>
<reference evidence="1" key="1">
    <citation type="submission" date="2022-08" db="EMBL/GenBank/DDBJ databases">
        <authorList>
            <person name="Vandamme P."/>
            <person name="Hettiarachchi A."/>
            <person name="Peeters C."/>
            <person name="Cnockaert M."/>
            <person name="Carlier A."/>
        </authorList>
    </citation>
    <scope>NUCLEOTIDE SEQUENCE</scope>
    <source>
        <strain evidence="1">LMG 31809</strain>
    </source>
</reference>
<sequence length="246" mass="27720">MKRLLVSIHDVAPSHFARLERIVPFLEETNGIGTRYSMLVVPDFWRKGHLRDDPAFCAWLRARAAAGVEMILHGYYHRDETPHTSWGQSLKASALTAREGEFLGLSRAEALARMQQGKAELEDILGQAVKGFIAPAWLYSAGTKDALKDANMMFAEDHWRVWLPGQDRVVAKGPVISYASRSKSRIASSLLWSRLATTLLRPLDTVRLAVHPHDFDIPSLITETHRALGVLQQNRQLSYYYELAAD</sequence>
<dbReference type="GO" id="GO:0005975">
    <property type="term" value="P:carbohydrate metabolic process"/>
    <property type="evidence" value="ECO:0007669"/>
    <property type="project" value="InterPro"/>
</dbReference>
<gene>
    <name evidence="1" type="ORF">NYP16_09560</name>
</gene>
<dbReference type="SUPFAM" id="SSF88713">
    <property type="entry name" value="Glycoside hydrolase/deacetylase"/>
    <property type="match status" value="1"/>
</dbReference>